<dbReference type="RefSeq" id="WP_165336389.1">
    <property type="nucleotide sequence ID" value="NZ_JAAKZW010000268.1"/>
</dbReference>
<feature type="domain" description="VOC" evidence="1">
    <location>
        <begin position="4"/>
        <end position="136"/>
    </location>
</feature>
<dbReference type="Gene3D" id="3.10.180.10">
    <property type="entry name" value="2,3-Dihydroxybiphenyl 1,2-Dioxygenase, domain 1"/>
    <property type="match status" value="1"/>
</dbReference>
<dbReference type="SUPFAM" id="SSF54593">
    <property type="entry name" value="Glyoxalase/Bleomycin resistance protein/Dihydroxybiphenyl dioxygenase"/>
    <property type="match status" value="1"/>
</dbReference>
<dbReference type="Proteomes" id="UP000481109">
    <property type="component" value="Unassembled WGS sequence"/>
</dbReference>
<dbReference type="PANTHER" id="PTHR36437:SF2">
    <property type="entry name" value="GLYOXALASE_BLEOMYCIN RESISTANCE PROTEIN_DIOXYGENASE"/>
    <property type="match status" value="1"/>
</dbReference>
<sequence length="143" mass="15446">MEYTLEVVVVPISDADRAKEFYADKCGFKVDLDQQVTPTTRIIQITPPGSRCSIALTVGMPPSPGQTSMEPGAIQGLQICVTDIEEAHAELTARGLDISEIMHVGAEGWAPGKGETWNSFAFFKDPDGNGWVIQEAPAPLSER</sequence>
<dbReference type="AlphaFoldDB" id="A0A6G4XUV8"/>
<reference evidence="2 3" key="1">
    <citation type="submission" date="2020-02" db="EMBL/GenBank/DDBJ databases">
        <title>Whole-genome analyses of novel actinobacteria.</title>
        <authorList>
            <person name="Sahin N."/>
            <person name="Tokatli A."/>
        </authorList>
    </citation>
    <scope>NUCLEOTIDE SEQUENCE [LARGE SCALE GENOMIC DNA]</scope>
    <source>
        <strain evidence="2 3">YC504</strain>
    </source>
</reference>
<comment type="caution">
    <text evidence="2">The sequence shown here is derived from an EMBL/GenBank/DDBJ whole genome shotgun (WGS) entry which is preliminary data.</text>
</comment>
<evidence type="ECO:0000313" key="2">
    <source>
        <dbReference type="EMBL" id="NGO80982.1"/>
    </source>
</evidence>
<dbReference type="InterPro" id="IPR029068">
    <property type="entry name" value="Glyas_Bleomycin-R_OHBP_Dase"/>
</dbReference>
<dbReference type="InterPro" id="IPR004360">
    <property type="entry name" value="Glyas_Fos-R_dOase_dom"/>
</dbReference>
<dbReference type="EMBL" id="JAAKZW010000268">
    <property type="protein sequence ID" value="NGO80982.1"/>
    <property type="molecule type" value="Genomic_DNA"/>
</dbReference>
<proteinExistence type="predicted"/>
<name>A0A6G4XUV8_9ACTN</name>
<dbReference type="InterPro" id="IPR037523">
    <property type="entry name" value="VOC_core"/>
</dbReference>
<dbReference type="PANTHER" id="PTHR36437">
    <property type="entry name" value="GLYOXALASE/BLEOMYCIN RESISTANCE PROTEIN/DIOXYGENASE"/>
    <property type="match status" value="1"/>
</dbReference>
<organism evidence="2 3">
    <name type="scientific">Streptomyces mesophilus</name>
    <dbReference type="NCBI Taxonomy" id="1775132"/>
    <lineage>
        <taxon>Bacteria</taxon>
        <taxon>Bacillati</taxon>
        <taxon>Actinomycetota</taxon>
        <taxon>Actinomycetes</taxon>
        <taxon>Kitasatosporales</taxon>
        <taxon>Streptomycetaceae</taxon>
        <taxon>Streptomyces</taxon>
    </lineage>
</organism>
<evidence type="ECO:0000313" key="3">
    <source>
        <dbReference type="Proteomes" id="UP000481109"/>
    </source>
</evidence>
<gene>
    <name evidence="2" type="ORF">G6045_35780</name>
</gene>
<keyword evidence="3" id="KW-1185">Reference proteome</keyword>
<dbReference type="Pfam" id="PF00903">
    <property type="entry name" value="Glyoxalase"/>
    <property type="match status" value="1"/>
</dbReference>
<dbReference type="PROSITE" id="PS51819">
    <property type="entry name" value="VOC"/>
    <property type="match status" value="1"/>
</dbReference>
<evidence type="ECO:0000259" key="1">
    <source>
        <dbReference type="PROSITE" id="PS51819"/>
    </source>
</evidence>
<accession>A0A6G4XUV8</accession>
<protein>
    <submittedName>
        <fullName evidence="2">VOC family protein</fullName>
    </submittedName>
</protein>